<feature type="chain" id="PRO_5021844136" description="HEAT repeat protein" evidence="1">
    <location>
        <begin position="24"/>
        <end position="335"/>
    </location>
</feature>
<dbReference type="RefSeq" id="WP_145247652.1">
    <property type="nucleotide sequence ID" value="NZ_CP036278.1"/>
</dbReference>
<evidence type="ECO:0008006" key="4">
    <source>
        <dbReference type="Google" id="ProtNLM"/>
    </source>
</evidence>
<keyword evidence="3" id="KW-1185">Reference proteome</keyword>
<dbReference type="InterPro" id="IPR011989">
    <property type="entry name" value="ARM-like"/>
</dbReference>
<dbReference type="SUPFAM" id="SSF48371">
    <property type="entry name" value="ARM repeat"/>
    <property type="match status" value="1"/>
</dbReference>
<keyword evidence="1" id="KW-0732">Signal</keyword>
<protein>
    <recommendedName>
        <fullName evidence="4">HEAT repeat protein</fullName>
    </recommendedName>
</protein>
<dbReference type="InterPro" id="IPR016024">
    <property type="entry name" value="ARM-type_fold"/>
</dbReference>
<dbReference type="Proteomes" id="UP000315750">
    <property type="component" value="Chromosome"/>
</dbReference>
<evidence type="ECO:0000313" key="2">
    <source>
        <dbReference type="EMBL" id="QDU56870.1"/>
    </source>
</evidence>
<gene>
    <name evidence="2" type="ORF">Pan181_30820</name>
</gene>
<accession>A0A518AQ71</accession>
<evidence type="ECO:0000256" key="1">
    <source>
        <dbReference type="SAM" id="SignalP"/>
    </source>
</evidence>
<reference evidence="2 3" key="1">
    <citation type="submission" date="2019-02" db="EMBL/GenBank/DDBJ databases">
        <title>Deep-cultivation of Planctomycetes and their phenomic and genomic characterization uncovers novel biology.</title>
        <authorList>
            <person name="Wiegand S."/>
            <person name="Jogler M."/>
            <person name="Boedeker C."/>
            <person name="Pinto D."/>
            <person name="Vollmers J."/>
            <person name="Rivas-Marin E."/>
            <person name="Kohn T."/>
            <person name="Peeters S.H."/>
            <person name="Heuer A."/>
            <person name="Rast P."/>
            <person name="Oberbeckmann S."/>
            <person name="Bunk B."/>
            <person name="Jeske O."/>
            <person name="Meyerdierks A."/>
            <person name="Storesund J.E."/>
            <person name="Kallscheuer N."/>
            <person name="Luecker S."/>
            <person name="Lage O.M."/>
            <person name="Pohl T."/>
            <person name="Merkel B.J."/>
            <person name="Hornburger P."/>
            <person name="Mueller R.-W."/>
            <person name="Bruemmer F."/>
            <person name="Labrenz M."/>
            <person name="Spormann A.M."/>
            <person name="Op den Camp H."/>
            <person name="Overmann J."/>
            <person name="Amann R."/>
            <person name="Jetten M.S.M."/>
            <person name="Mascher T."/>
            <person name="Medema M.H."/>
            <person name="Devos D.P."/>
            <person name="Kaster A.-K."/>
            <person name="Ovreas L."/>
            <person name="Rohde M."/>
            <person name="Galperin M.Y."/>
            <person name="Jogler C."/>
        </authorList>
    </citation>
    <scope>NUCLEOTIDE SEQUENCE [LARGE SCALE GENOMIC DNA]</scope>
    <source>
        <strain evidence="2 3">Pan181</strain>
    </source>
</reference>
<organism evidence="2 3">
    <name type="scientific">Aeoliella mucimassa</name>
    <dbReference type="NCBI Taxonomy" id="2527972"/>
    <lineage>
        <taxon>Bacteria</taxon>
        <taxon>Pseudomonadati</taxon>
        <taxon>Planctomycetota</taxon>
        <taxon>Planctomycetia</taxon>
        <taxon>Pirellulales</taxon>
        <taxon>Lacipirellulaceae</taxon>
        <taxon>Aeoliella</taxon>
    </lineage>
</organism>
<dbReference type="KEGG" id="amuc:Pan181_30820"/>
<dbReference type="Gene3D" id="1.25.10.10">
    <property type="entry name" value="Leucine-rich Repeat Variant"/>
    <property type="match status" value="1"/>
</dbReference>
<proteinExistence type="predicted"/>
<evidence type="ECO:0000313" key="3">
    <source>
        <dbReference type="Proteomes" id="UP000315750"/>
    </source>
</evidence>
<dbReference type="EMBL" id="CP036278">
    <property type="protein sequence ID" value="QDU56870.1"/>
    <property type="molecule type" value="Genomic_DNA"/>
</dbReference>
<feature type="signal peptide" evidence="1">
    <location>
        <begin position="1"/>
        <end position="23"/>
    </location>
</feature>
<sequence precursor="true">MPGVKRAVFLSLFLCSLGSICSAAEPSQQLLRTAAEIQDLAIKALQTGLKAEKFWVRVHAAEFLLDLGQSDSLEATVSRELEENGQKSPERIGAWRLAYRMADSAQARDIFEHKILSVAKDASATDHLHAVETLAKLNIQLPESELQGILAITREAGTDEHAFGLWLAVVQRDNGNREQLQEQLASLMLSDDQITKLRSAYALWSLSNESPMVRDIIIDAGVRSAEQELKTELEKMAGARNMATAWKVARLFGVDDDIEAGKEASIQKFSTALKQGADQSQEVAKILSDTLAELGSPEDRERLLKYLAADHDDLRVSAAHALLRIQIRMSNDDKR</sequence>
<dbReference type="OrthoDB" id="1418210at2"/>
<name>A0A518AQ71_9BACT</name>
<dbReference type="AlphaFoldDB" id="A0A518AQ71"/>